<dbReference type="OrthoDB" id="9530574at2759"/>
<dbReference type="AlphaFoldDB" id="A0A1A6HM45"/>
<dbReference type="STRING" id="56216.A0A1A6HM45"/>
<proteinExistence type="inferred from homology"/>
<dbReference type="GO" id="GO:0007340">
    <property type="term" value="P:acrosome reaction"/>
    <property type="evidence" value="ECO:0007669"/>
    <property type="project" value="InterPro"/>
</dbReference>
<evidence type="ECO:0000313" key="10">
    <source>
        <dbReference type="EMBL" id="OBS79548.1"/>
    </source>
</evidence>
<keyword evidence="7" id="KW-0968">Cytoplasmic vesicle</keyword>
<comment type="subcellular location">
    <subcellularLocation>
        <location evidence="2">Cytoplasmic vesicle</location>
        <location evidence="2">Secretory vesicle</location>
        <location evidence="2">Acrosome</location>
    </subcellularLocation>
</comment>
<evidence type="ECO:0000256" key="3">
    <source>
        <dbReference type="ARBA" id="ARBA00020783"/>
    </source>
</evidence>
<keyword evidence="6" id="KW-0325">Glycoprotein</keyword>
<dbReference type="PANTHER" id="PTHR31667">
    <property type="entry name" value="SPERM EQUATORIAL SEGMENT PROTEIN 1"/>
    <property type="match status" value="1"/>
</dbReference>
<dbReference type="GO" id="GO:0001669">
    <property type="term" value="C:acrosomal vesicle"/>
    <property type="evidence" value="ECO:0007669"/>
    <property type="project" value="UniProtKB-SubCell"/>
</dbReference>
<dbReference type="PANTHER" id="PTHR31667:SF2">
    <property type="entry name" value="SPERM EQUATORIAL SEGMENT PROTEIN 1"/>
    <property type="match status" value="1"/>
</dbReference>
<comment type="function">
    <text evidence="1">Involved in fertilization ability of sperm.</text>
</comment>
<keyword evidence="4" id="KW-0217">Developmental protein</keyword>
<evidence type="ECO:0000256" key="9">
    <source>
        <dbReference type="SAM" id="MobiDB-lite"/>
    </source>
</evidence>
<name>A0A1A6HM45_NEOLE</name>
<feature type="compositionally biased region" description="Basic and acidic residues" evidence="9">
    <location>
        <begin position="99"/>
        <end position="110"/>
    </location>
</feature>
<dbReference type="InterPro" id="IPR026743">
    <property type="entry name" value="Equatorial_segment"/>
</dbReference>
<evidence type="ECO:0000256" key="8">
    <source>
        <dbReference type="ARBA" id="ARBA00025763"/>
    </source>
</evidence>
<dbReference type="Pfam" id="PF15754">
    <property type="entry name" value="SPESP1"/>
    <property type="match status" value="1"/>
</dbReference>
<evidence type="ECO:0000313" key="11">
    <source>
        <dbReference type="Proteomes" id="UP000092124"/>
    </source>
</evidence>
<evidence type="ECO:0000256" key="1">
    <source>
        <dbReference type="ARBA" id="ARBA00003615"/>
    </source>
</evidence>
<protein>
    <recommendedName>
        <fullName evidence="3">Sperm equatorial segment protein 1</fullName>
    </recommendedName>
</protein>
<feature type="compositionally biased region" description="Basic residues" evidence="9">
    <location>
        <begin position="111"/>
        <end position="122"/>
    </location>
</feature>
<dbReference type="GO" id="GO:0007342">
    <property type="term" value="P:fusion of sperm to egg plasma membrane involved in single fertilization"/>
    <property type="evidence" value="ECO:0007669"/>
    <property type="project" value="InterPro"/>
</dbReference>
<evidence type="ECO:0000256" key="7">
    <source>
        <dbReference type="ARBA" id="ARBA00023329"/>
    </source>
</evidence>
<gene>
    <name evidence="10" type="ORF">A6R68_18060</name>
</gene>
<dbReference type="Proteomes" id="UP000092124">
    <property type="component" value="Unassembled WGS sequence"/>
</dbReference>
<comment type="similarity">
    <text evidence="8">Belongs to the SPESP1 family.</text>
</comment>
<feature type="region of interest" description="Disordered" evidence="9">
    <location>
        <begin position="144"/>
        <end position="163"/>
    </location>
</feature>
<evidence type="ECO:0000256" key="2">
    <source>
        <dbReference type="ARBA" id="ARBA00004218"/>
    </source>
</evidence>
<organism evidence="10 11">
    <name type="scientific">Neotoma lepida</name>
    <name type="common">Desert woodrat</name>
    <dbReference type="NCBI Taxonomy" id="56216"/>
    <lineage>
        <taxon>Eukaryota</taxon>
        <taxon>Metazoa</taxon>
        <taxon>Chordata</taxon>
        <taxon>Craniata</taxon>
        <taxon>Vertebrata</taxon>
        <taxon>Euteleostomi</taxon>
        <taxon>Mammalia</taxon>
        <taxon>Eutheria</taxon>
        <taxon>Euarchontoglires</taxon>
        <taxon>Glires</taxon>
        <taxon>Rodentia</taxon>
        <taxon>Myomorpha</taxon>
        <taxon>Muroidea</taxon>
        <taxon>Cricetidae</taxon>
        <taxon>Neotominae</taxon>
        <taxon>Neotoma</taxon>
    </lineage>
</organism>
<keyword evidence="5" id="KW-0732">Signal</keyword>
<accession>A0A1A6HM45</accession>
<keyword evidence="11" id="KW-1185">Reference proteome</keyword>
<evidence type="ECO:0000256" key="5">
    <source>
        <dbReference type="ARBA" id="ARBA00022729"/>
    </source>
</evidence>
<evidence type="ECO:0000256" key="6">
    <source>
        <dbReference type="ARBA" id="ARBA00023180"/>
    </source>
</evidence>
<evidence type="ECO:0000256" key="4">
    <source>
        <dbReference type="ARBA" id="ARBA00022473"/>
    </source>
</evidence>
<feature type="region of interest" description="Disordered" evidence="9">
    <location>
        <begin position="62"/>
        <end position="122"/>
    </location>
</feature>
<reference evidence="10 11" key="1">
    <citation type="submission" date="2016-06" db="EMBL/GenBank/DDBJ databases">
        <title>The Draft Genome Sequence and Annotation of the Desert Woodrat Neotoma lepida.</title>
        <authorList>
            <person name="Campbell M."/>
            <person name="Oakeson K.F."/>
            <person name="Yandell M."/>
            <person name="Halpert J.R."/>
            <person name="Dearing D."/>
        </authorList>
    </citation>
    <scope>NUCLEOTIDE SEQUENCE [LARGE SCALE GENOMIC DNA]</scope>
    <source>
        <strain evidence="10">417</strain>
        <tissue evidence="10">Liver</tissue>
    </source>
</reference>
<sequence length="342" mass="39319">MHTSEEVTFENDVLISPVDEEKTTFHTSGFTLGMEREKITESTPFWSIRPMNVSLVSHAEEPHIEKEEPEPELEIKETSSSVLLPPEHHELEPEEELEPEHKPEDEDIHHHPPPHHPHHHLHMVTSHPLVPSTHVIKTMTTGSLDVSTDSEDVPQLSGPHETENFEDISEHHSESSIHEDILRKISNINSDIHQGPLSDGHNPKYREYIEASREHLKRSLALAAAAEHRLQEMYRSHIFSEGHTSDSVEDMEIVINMLYNSRFRLQEYLNIKHVPSELRKKVTAVTDVLKKTILCRSAKDCQSSSQLNYTNTSTSRFKHVKDVLRKLHDNYSYSLLKQPSDS</sequence>
<comment type="caution">
    <text evidence="10">The sequence shown here is derived from an EMBL/GenBank/DDBJ whole genome shotgun (WGS) entry which is preliminary data.</text>
</comment>
<dbReference type="EMBL" id="LZPO01019709">
    <property type="protein sequence ID" value="OBS79548.1"/>
    <property type="molecule type" value="Genomic_DNA"/>
</dbReference>